<comment type="caution">
    <text evidence="1">The sequence shown here is derived from an EMBL/GenBank/DDBJ whole genome shotgun (WGS) entry which is preliminary data.</text>
</comment>
<organism evidence="1 2">
    <name type="scientific">Candidatus Nealsonbacteria bacterium RIFOXYB1_FULL_40_15</name>
    <dbReference type="NCBI Taxonomy" id="1801677"/>
    <lineage>
        <taxon>Bacteria</taxon>
        <taxon>Candidatus Nealsoniibacteriota</taxon>
    </lineage>
</organism>
<dbReference type="EMBL" id="MHMM01000006">
    <property type="protein sequence ID" value="OGZ27418.1"/>
    <property type="molecule type" value="Genomic_DNA"/>
</dbReference>
<reference evidence="1 2" key="1">
    <citation type="journal article" date="2016" name="Nat. Commun.">
        <title>Thousands of microbial genomes shed light on interconnected biogeochemical processes in an aquifer system.</title>
        <authorList>
            <person name="Anantharaman K."/>
            <person name="Brown C.T."/>
            <person name="Hug L.A."/>
            <person name="Sharon I."/>
            <person name="Castelle C.J."/>
            <person name="Probst A.J."/>
            <person name="Thomas B.C."/>
            <person name="Singh A."/>
            <person name="Wilkins M.J."/>
            <person name="Karaoz U."/>
            <person name="Brodie E.L."/>
            <person name="Williams K.H."/>
            <person name="Hubbard S.S."/>
            <person name="Banfield J.F."/>
        </authorList>
    </citation>
    <scope>NUCLEOTIDE SEQUENCE [LARGE SCALE GENOMIC DNA]</scope>
</reference>
<dbReference type="STRING" id="1801677.A2365_03005"/>
<evidence type="ECO:0000313" key="2">
    <source>
        <dbReference type="Proteomes" id="UP000177740"/>
    </source>
</evidence>
<proteinExistence type="predicted"/>
<name>A0A1G2EQ86_9BACT</name>
<protein>
    <submittedName>
        <fullName evidence="1">Uncharacterized protein</fullName>
    </submittedName>
</protein>
<gene>
    <name evidence="1" type="ORF">A2365_03005</name>
</gene>
<sequence length="72" mass="8364">MREINHKGYQIKADAYQDEEGKWVPRAEISPIDGSKNIEESPLVWLSEKFEDRPKAEGFALESAQFYIDTNF</sequence>
<dbReference type="Proteomes" id="UP000177740">
    <property type="component" value="Unassembled WGS sequence"/>
</dbReference>
<evidence type="ECO:0000313" key="1">
    <source>
        <dbReference type="EMBL" id="OGZ27418.1"/>
    </source>
</evidence>
<dbReference type="AlphaFoldDB" id="A0A1G2EQ86"/>
<accession>A0A1G2EQ86</accession>